<organism evidence="1 2">
    <name type="scientific">Funneliformis caledonium</name>
    <dbReference type="NCBI Taxonomy" id="1117310"/>
    <lineage>
        <taxon>Eukaryota</taxon>
        <taxon>Fungi</taxon>
        <taxon>Fungi incertae sedis</taxon>
        <taxon>Mucoromycota</taxon>
        <taxon>Glomeromycotina</taxon>
        <taxon>Glomeromycetes</taxon>
        <taxon>Glomerales</taxon>
        <taxon>Glomeraceae</taxon>
        <taxon>Funneliformis</taxon>
    </lineage>
</organism>
<feature type="non-terminal residue" evidence="1">
    <location>
        <position position="1"/>
    </location>
</feature>
<dbReference type="EMBL" id="CAJVPQ010028226">
    <property type="protein sequence ID" value="CAG8772632.1"/>
    <property type="molecule type" value="Genomic_DNA"/>
</dbReference>
<reference evidence="1" key="1">
    <citation type="submission" date="2021-06" db="EMBL/GenBank/DDBJ databases">
        <authorList>
            <person name="Kallberg Y."/>
            <person name="Tangrot J."/>
            <person name="Rosling A."/>
        </authorList>
    </citation>
    <scope>NUCLEOTIDE SEQUENCE</scope>
    <source>
        <strain evidence="1">UK204</strain>
    </source>
</reference>
<sequence length="91" mass="11194">SDIEEGITNDFGLFDALTDPIFKDEFIHYIQNQNPNLCEYPYLYDFVKNRIWYIIIHQQQIEGLFNKYDLKTHQNMKQELKQSKLRHFYWS</sequence>
<evidence type="ECO:0000313" key="1">
    <source>
        <dbReference type="EMBL" id="CAG8772632.1"/>
    </source>
</evidence>
<dbReference type="Proteomes" id="UP000789570">
    <property type="component" value="Unassembled WGS sequence"/>
</dbReference>
<dbReference type="OrthoDB" id="2439054at2759"/>
<keyword evidence="2" id="KW-1185">Reference proteome</keyword>
<name>A0A9N9JB71_9GLOM</name>
<gene>
    <name evidence="1" type="ORF">FCALED_LOCUS17630</name>
</gene>
<protein>
    <submittedName>
        <fullName evidence="1">7070_t:CDS:1</fullName>
    </submittedName>
</protein>
<evidence type="ECO:0000313" key="2">
    <source>
        <dbReference type="Proteomes" id="UP000789570"/>
    </source>
</evidence>
<accession>A0A9N9JB71</accession>
<dbReference type="AlphaFoldDB" id="A0A9N9JB71"/>
<comment type="caution">
    <text evidence="1">The sequence shown here is derived from an EMBL/GenBank/DDBJ whole genome shotgun (WGS) entry which is preliminary data.</text>
</comment>
<proteinExistence type="predicted"/>